<feature type="compositionally biased region" description="Basic and acidic residues" evidence="1">
    <location>
        <begin position="107"/>
        <end position="128"/>
    </location>
</feature>
<dbReference type="RefSeq" id="WP_267781523.1">
    <property type="nucleotide sequence ID" value="NZ_CP113089.1"/>
</dbReference>
<evidence type="ECO:0000313" key="3">
    <source>
        <dbReference type="Proteomes" id="UP001164706"/>
    </source>
</evidence>
<dbReference type="InterPro" id="IPR053716">
    <property type="entry name" value="Flag_assembly_chemotaxis_eff"/>
</dbReference>
<gene>
    <name evidence="2" type="ORF">OVN18_01560</name>
</gene>
<dbReference type="KEGG" id="mdb:OVN18_01560"/>
<feature type="region of interest" description="Disordered" evidence="1">
    <location>
        <begin position="107"/>
        <end position="153"/>
    </location>
</feature>
<evidence type="ECO:0008006" key="4">
    <source>
        <dbReference type="Google" id="ProtNLM"/>
    </source>
</evidence>
<dbReference type="Gene3D" id="1.10.287.1700">
    <property type="match status" value="1"/>
</dbReference>
<dbReference type="Proteomes" id="UP001164706">
    <property type="component" value="Chromosome"/>
</dbReference>
<dbReference type="EMBL" id="CP113089">
    <property type="protein sequence ID" value="WAB81734.1"/>
    <property type="molecule type" value="Genomic_DNA"/>
</dbReference>
<evidence type="ECO:0000313" key="2">
    <source>
        <dbReference type="EMBL" id="WAB81734.1"/>
    </source>
</evidence>
<evidence type="ECO:0000256" key="1">
    <source>
        <dbReference type="SAM" id="MobiDB-lite"/>
    </source>
</evidence>
<proteinExistence type="predicted"/>
<name>A0A9E8MLM1_9MICO</name>
<reference evidence="2" key="1">
    <citation type="submission" date="2022-11" db="EMBL/GenBank/DDBJ databases">
        <title>Description of Microcella daejonensis nov. sp, isolated from riverside soil.</title>
        <authorList>
            <person name="Molina K.M."/>
            <person name="Kim S.B."/>
        </authorList>
    </citation>
    <scope>NUCLEOTIDE SEQUENCE</scope>
    <source>
        <strain evidence="2">MMS21-STM12</strain>
    </source>
</reference>
<protein>
    <recommendedName>
        <fullName evidence="4">Flagellar FliJ protein</fullName>
    </recommendedName>
</protein>
<sequence length="153" mass="16286">MRGMFPLAGLLRVRTVEAETRAAAATAAARRLERTEARRGLVVAQLTESVSAPVDSASLAAVAAARASASSMMAGLDERLRADARASEQARLEERGARQRVRVVEKLAERHDLARTSERARGDQRDADELTGTHGAASRLAAETLAATNGDPR</sequence>
<accession>A0A9E8MLM1</accession>
<dbReference type="AlphaFoldDB" id="A0A9E8MLM1"/>
<keyword evidence="3" id="KW-1185">Reference proteome</keyword>
<organism evidence="2 3">
    <name type="scientific">Microcella daejeonensis</name>
    <dbReference type="NCBI Taxonomy" id="2994971"/>
    <lineage>
        <taxon>Bacteria</taxon>
        <taxon>Bacillati</taxon>
        <taxon>Actinomycetota</taxon>
        <taxon>Actinomycetes</taxon>
        <taxon>Micrococcales</taxon>
        <taxon>Microbacteriaceae</taxon>
        <taxon>Microcella</taxon>
    </lineage>
</organism>
<feature type="compositionally biased region" description="Low complexity" evidence="1">
    <location>
        <begin position="136"/>
        <end position="153"/>
    </location>
</feature>